<dbReference type="EMBL" id="JROU02000841">
    <property type="protein sequence ID" value="OEH78158.1"/>
    <property type="molecule type" value="Genomic_DNA"/>
</dbReference>
<feature type="region of interest" description="Disordered" evidence="1">
    <location>
        <begin position="1"/>
        <end position="42"/>
    </location>
</feature>
<dbReference type="AlphaFoldDB" id="A0A1D3D3X7"/>
<evidence type="ECO:0000313" key="2">
    <source>
        <dbReference type="EMBL" id="OEH78158.1"/>
    </source>
</evidence>
<proteinExistence type="predicted"/>
<organism evidence="2 3">
    <name type="scientific">Cyclospora cayetanensis</name>
    <dbReference type="NCBI Taxonomy" id="88456"/>
    <lineage>
        <taxon>Eukaryota</taxon>
        <taxon>Sar</taxon>
        <taxon>Alveolata</taxon>
        <taxon>Apicomplexa</taxon>
        <taxon>Conoidasida</taxon>
        <taxon>Coccidia</taxon>
        <taxon>Eucoccidiorida</taxon>
        <taxon>Eimeriorina</taxon>
        <taxon>Eimeriidae</taxon>
        <taxon>Cyclospora</taxon>
    </lineage>
</organism>
<protein>
    <submittedName>
        <fullName evidence="2">Uncharacterized protein</fullName>
    </submittedName>
</protein>
<gene>
    <name evidence="2" type="ORF">cyc_04016</name>
</gene>
<evidence type="ECO:0000313" key="3">
    <source>
        <dbReference type="Proteomes" id="UP000095192"/>
    </source>
</evidence>
<name>A0A1D3D3X7_9EIME</name>
<keyword evidence="3" id="KW-1185">Reference proteome</keyword>
<feature type="compositionally biased region" description="Polar residues" evidence="1">
    <location>
        <begin position="9"/>
        <end position="18"/>
    </location>
</feature>
<reference evidence="2 3" key="1">
    <citation type="journal article" date="2016" name="BMC Genomics">
        <title>Comparative genomics reveals Cyclospora cayetanensis possesses coccidia-like metabolism and invasion components but unique surface antigens.</title>
        <authorList>
            <person name="Liu S."/>
            <person name="Wang L."/>
            <person name="Zheng H."/>
            <person name="Xu Z."/>
            <person name="Roellig D.M."/>
            <person name="Li N."/>
            <person name="Frace M.A."/>
            <person name="Tang K."/>
            <person name="Arrowood M.J."/>
            <person name="Moss D.M."/>
            <person name="Zhang L."/>
            <person name="Feng Y."/>
            <person name="Xiao L."/>
        </authorList>
    </citation>
    <scope>NUCLEOTIDE SEQUENCE [LARGE SCALE GENOMIC DNA]</scope>
    <source>
        <strain evidence="2 3">CHN_HEN01</strain>
    </source>
</reference>
<dbReference type="Proteomes" id="UP000095192">
    <property type="component" value="Unassembled WGS sequence"/>
</dbReference>
<sequence length="105" mass="11500">MASLHKKATVSSDANSGAKSAPPRRSSEVQQEQQPTEHAIVLQSPSSLRLPLHLPPDSFTALRLPAHEILHGRNRAIVCKANGWGFKDTYLCFLDKLTLTLTGSR</sequence>
<evidence type="ECO:0000256" key="1">
    <source>
        <dbReference type="SAM" id="MobiDB-lite"/>
    </source>
</evidence>
<dbReference type="InParanoid" id="A0A1D3D3X7"/>
<comment type="caution">
    <text evidence="2">The sequence shown here is derived from an EMBL/GenBank/DDBJ whole genome shotgun (WGS) entry which is preliminary data.</text>
</comment>
<accession>A0A1D3D3X7</accession>
<dbReference type="VEuPathDB" id="ToxoDB:cyc_04016"/>